<dbReference type="AlphaFoldDB" id="A0AAU7B2E5"/>
<evidence type="ECO:0000313" key="1">
    <source>
        <dbReference type="EMBL" id="XAY07847.1"/>
    </source>
</evidence>
<sequence>MTPVPATALAEALREAFDRLTDFVVVQTAGDRELELADVLCLQESVGIDDDARAMFASRLDEVQPDAPVGAVLLGVLLGLSAAQLQAERA</sequence>
<reference evidence="1" key="1">
    <citation type="submission" date="2022-12" db="EMBL/GenBank/DDBJ databases">
        <title>Paraconexibacter alkalitolerans sp. nov. and Baekduia alba sp. nov., isolated from soil and emended description of the genera Paraconexibacter (Chun et al., 2020) and Baekduia (An et al., 2020).</title>
        <authorList>
            <person name="Vieira S."/>
            <person name="Huber K.J."/>
            <person name="Geppert A."/>
            <person name="Wolf J."/>
            <person name="Neumann-Schaal M."/>
            <person name="Muesken M."/>
            <person name="Overmann J."/>
        </authorList>
    </citation>
    <scope>NUCLEOTIDE SEQUENCE</scope>
    <source>
        <strain evidence="1">AEG42_29</strain>
    </source>
</reference>
<name>A0AAU7B2E5_9ACTN</name>
<dbReference type="RefSeq" id="WP_354699035.1">
    <property type="nucleotide sequence ID" value="NZ_CP114014.1"/>
</dbReference>
<accession>A0AAU7B2E5</accession>
<protein>
    <submittedName>
        <fullName evidence="1">Uncharacterized protein</fullName>
    </submittedName>
</protein>
<dbReference type="EMBL" id="CP114014">
    <property type="protein sequence ID" value="XAY07847.1"/>
    <property type="molecule type" value="Genomic_DNA"/>
</dbReference>
<proteinExistence type="predicted"/>
<dbReference type="KEGG" id="parq:DSM112329_04739"/>
<gene>
    <name evidence="1" type="ORF">DSM112329_04739</name>
</gene>
<organism evidence="1">
    <name type="scientific">Paraconexibacter sp. AEG42_29</name>
    <dbReference type="NCBI Taxonomy" id="2997339"/>
    <lineage>
        <taxon>Bacteria</taxon>
        <taxon>Bacillati</taxon>
        <taxon>Actinomycetota</taxon>
        <taxon>Thermoleophilia</taxon>
        <taxon>Solirubrobacterales</taxon>
        <taxon>Paraconexibacteraceae</taxon>
        <taxon>Paraconexibacter</taxon>
    </lineage>
</organism>